<dbReference type="RefSeq" id="WP_009165492.1">
    <property type="nucleotide sequence ID" value="NZ_ADFP01000097.1"/>
</dbReference>
<protein>
    <recommendedName>
        <fullName evidence="2">Cell shape-determining protein MreC</fullName>
    </recommendedName>
    <alternativeName>
        <fullName evidence="4">Cell shape protein MreC</fullName>
    </alternativeName>
</protein>
<feature type="coiled-coil region" evidence="5">
    <location>
        <begin position="62"/>
        <end position="89"/>
    </location>
</feature>
<dbReference type="EMBL" id="ADFP01000097">
    <property type="protein sequence ID" value="EFB90054.1"/>
    <property type="molecule type" value="Genomic_DNA"/>
</dbReference>
<dbReference type="Gene3D" id="2.40.10.350">
    <property type="entry name" value="Rod shape-determining protein MreC, domain 2"/>
    <property type="match status" value="1"/>
</dbReference>
<evidence type="ECO:0000256" key="2">
    <source>
        <dbReference type="ARBA" id="ARBA00013855"/>
    </source>
</evidence>
<accession>A0ABP2HRQ5</accession>
<dbReference type="InterPro" id="IPR055342">
    <property type="entry name" value="MreC_beta-barrel_core"/>
</dbReference>
<dbReference type="InterPro" id="IPR042175">
    <property type="entry name" value="Cell/Rod_MreC_2"/>
</dbReference>
<proteinExistence type="inferred from homology"/>
<dbReference type="PANTHER" id="PTHR34138">
    <property type="entry name" value="CELL SHAPE-DETERMINING PROTEIN MREC"/>
    <property type="match status" value="1"/>
</dbReference>
<comment type="similarity">
    <text evidence="1">Belongs to the MreC family.</text>
</comment>
<dbReference type="Gene3D" id="2.40.10.340">
    <property type="entry name" value="Rod shape-determining protein MreC, domain 1"/>
    <property type="match status" value="1"/>
</dbReference>
<dbReference type="Pfam" id="PF04085">
    <property type="entry name" value="MreC"/>
    <property type="match status" value="1"/>
</dbReference>
<dbReference type="InterPro" id="IPR007221">
    <property type="entry name" value="MreC"/>
</dbReference>
<evidence type="ECO:0000259" key="6">
    <source>
        <dbReference type="Pfam" id="PF04085"/>
    </source>
</evidence>
<keyword evidence="3" id="KW-0133">Cell shape</keyword>
<name>A0ABP2HRQ5_9BACT</name>
<keyword evidence="5" id="KW-0175">Coiled coil</keyword>
<organism evidence="7 8">
    <name type="scientific">Pyramidobacter piscolens W5455</name>
    <dbReference type="NCBI Taxonomy" id="352165"/>
    <lineage>
        <taxon>Bacteria</taxon>
        <taxon>Thermotogati</taxon>
        <taxon>Synergistota</taxon>
        <taxon>Synergistia</taxon>
        <taxon>Synergistales</taxon>
        <taxon>Dethiosulfovibrionaceae</taxon>
        <taxon>Pyramidobacter</taxon>
    </lineage>
</organism>
<keyword evidence="8" id="KW-1185">Reference proteome</keyword>
<gene>
    <name evidence="7" type="primary">mreC</name>
    <name evidence="7" type="ORF">HMPREF7215_0947</name>
</gene>
<reference evidence="7 8" key="1">
    <citation type="submission" date="2009-12" db="EMBL/GenBank/DDBJ databases">
        <authorList>
            <person name="Shrivastava S."/>
            <person name="Madupu R."/>
            <person name="Durkin A.S."/>
            <person name="Torralba M."/>
            <person name="Methe B."/>
            <person name="Sutton G.G."/>
            <person name="Strausberg R.L."/>
            <person name="Nelson K.E."/>
        </authorList>
    </citation>
    <scope>NUCLEOTIDE SEQUENCE [LARGE SCALE GENOMIC DNA]</scope>
    <source>
        <strain evidence="7 8">W5455</strain>
    </source>
</reference>
<dbReference type="InterPro" id="IPR042177">
    <property type="entry name" value="Cell/Rod_1"/>
</dbReference>
<evidence type="ECO:0000256" key="4">
    <source>
        <dbReference type="ARBA" id="ARBA00032089"/>
    </source>
</evidence>
<sequence length="258" mass="28665">MAERWNFERELVIGLICVVACVLLALGATGGERTRHAMDITASVLAPLEKPAVFVIDRVERFRRWTSERRDLLMELEELREENRALRLQSGEKISAEFKRRARPGNRFPIIFRDPGMWWEELRIGTGAEKYDPGCAVLDGSDLVGVITSQSGGSSWVRLITSAGFYVPVVVEETREIGVVTGDNEGGVWVRYLPSDGDYKPGMKILTVLGSRLPVGLPVGELTSERRTVTAGVDEFRVKTGADLFRLQYVSVLGGLQP</sequence>
<evidence type="ECO:0000256" key="3">
    <source>
        <dbReference type="ARBA" id="ARBA00022960"/>
    </source>
</evidence>
<dbReference type="PANTHER" id="PTHR34138:SF1">
    <property type="entry name" value="CELL SHAPE-DETERMINING PROTEIN MREC"/>
    <property type="match status" value="1"/>
</dbReference>
<evidence type="ECO:0000313" key="7">
    <source>
        <dbReference type="EMBL" id="EFB90054.1"/>
    </source>
</evidence>
<evidence type="ECO:0000256" key="5">
    <source>
        <dbReference type="SAM" id="Coils"/>
    </source>
</evidence>
<comment type="caution">
    <text evidence="7">The sequence shown here is derived from an EMBL/GenBank/DDBJ whole genome shotgun (WGS) entry which is preliminary data.</text>
</comment>
<feature type="domain" description="Rod shape-determining protein MreC beta-barrel core" evidence="6">
    <location>
        <begin position="110"/>
        <end position="253"/>
    </location>
</feature>
<evidence type="ECO:0000256" key="1">
    <source>
        <dbReference type="ARBA" id="ARBA00009369"/>
    </source>
</evidence>
<evidence type="ECO:0000313" key="8">
    <source>
        <dbReference type="Proteomes" id="UP000006462"/>
    </source>
</evidence>
<dbReference type="Proteomes" id="UP000006462">
    <property type="component" value="Unassembled WGS sequence"/>
</dbReference>